<evidence type="ECO:0000313" key="3">
    <source>
        <dbReference type="Proteomes" id="UP000305778"/>
    </source>
</evidence>
<dbReference type="EMBL" id="SUMC01000066">
    <property type="protein sequence ID" value="TKA02043.1"/>
    <property type="molecule type" value="Genomic_DNA"/>
</dbReference>
<reference evidence="2 3" key="1">
    <citation type="submission" date="2019-04" db="EMBL/GenBank/DDBJ databases">
        <title>Streptomyces oryziradicis sp. nov., a novel actinomycete isolated from rhizosphere soil of rice (Oryza sativa L.).</title>
        <authorList>
            <person name="Li C."/>
        </authorList>
    </citation>
    <scope>NUCLEOTIDE SEQUENCE [LARGE SCALE GENOMIC DNA]</scope>
    <source>
        <strain evidence="2 3">NEAU-C40</strain>
    </source>
</reference>
<feature type="transmembrane region" description="Helical" evidence="1">
    <location>
        <begin position="38"/>
        <end position="58"/>
    </location>
</feature>
<protein>
    <submittedName>
        <fullName evidence="2">Uncharacterized protein</fullName>
    </submittedName>
</protein>
<keyword evidence="3" id="KW-1185">Reference proteome</keyword>
<keyword evidence="1" id="KW-0812">Transmembrane</keyword>
<accession>A0A4U0S1M9</accession>
<comment type="caution">
    <text evidence="2">The sequence shown here is derived from an EMBL/GenBank/DDBJ whole genome shotgun (WGS) entry which is preliminary data.</text>
</comment>
<proteinExistence type="predicted"/>
<evidence type="ECO:0000256" key="1">
    <source>
        <dbReference type="SAM" id="Phobius"/>
    </source>
</evidence>
<keyword evidence="1" id="KW-1133">Transmembrane helix</keyword>
<gene>
    <name evidence="2" type="ORF">FCI23_39470</name>
</gene>
<keyword evidence="1" id="KW-0472">Membrane</keyword>
<dbReference type="OrthoDB" id="8988083at2"/>
<sequence length="250" mass="25833">MSSDKKSKAATEDRHARLAAIRRQAEREQARRRLIRRIGIAAGVLVLTGGVVGGAIAAHSGGKSSSASAAATKTDSVKNIPTAALTQVKGAATSPPWAAPADVATRVETAGLPMLGAEGQVEHIHAHLDVIVNGKAVTVPALIGIDEAGQQISPLHTHDTSGVIHIESPKQADFTLGQVMTEWNVALTKDSIGGLKAGNGNELHVYVNGTEQSGNPGAIKLAAHREIAVVYGKASDKVTVPSSYEFPSGE</sequence>
<dbReference type="Proteomes" id="UP000305778">
    <property type="component" value="Unassembled WGS sequence"/>
</dbReference>
<evidence type="ECO:0000313" key="2">
    <source>
        <dbReference type="EMBL" id="TKA02043.1"/>
    </source>
</evidence>
<dbReference type="AlphaFoldDB" id="A0A4U0S1M9"/>
<organism evidence="2 3">
    <name type="scientific">Actinacidiphila oryziradicis</name>
    <dbReference type="NCBI Taxonomy" id="2571141"/>
    <lineage>
        <taxon>Bacteria</taxon>
        <taxon>Bacillati</taxon>
        <taxon>Actinomycetota</taxon>
        <taxon>Actinomycetes</taxon>
        <taxon>Kitasatosporales</taxon>
        <taxon>Streptomycetaceae</taxon>
        <taxon>Actinacidiphila</taxon>
    </lineage>
</organism>
<name>A0A4U0S1M9_9ACTN</name>
<dbReference type="RefSeq" id="WP_136728968.1">
    <property type="nucleotide sequence ID" value="NZ_SUMC01000066.1"/>
</dbReference>